<dbReference type="EMBL" id="JAHLQT010002534">
    <property type="protein sequence ID" value="KAG7177248.1"/>
    <property type="molecule type" value="Genomic_DNA"/>
</dbReference>
<evidence type="ECO:0000313" key="2">
    <source>
        <dbReference type="Proteomes" id="UP000747542"/>
    </source>
</evidence>
<gene>
    <name evidence="1" type="ORF">Hamer_G000518</name>
</gene>
<keyword evidence="2" id="KW-1185">Reference proteome</keyword>
<accession>A0A8J5NCS5</accession>
<evidence type="ECO:0000313" key="1">
    <source>
        <dbReference type="EMBL" id="KAG7177248.1"/>
    </source>
</evidence>
<dbReference type="Proteomes" id="UP000747542">
    <property type="component" value="Unassembled WGS sequence"/>
</dbReference>
<reference evidence="1" key="1">
    <citation type="journal article" date="2021" name="Sci. Adv.">
        <title>The American lobster genome reveals insights on longevity, neural, and immune adaptations.</title>
        <authorList>
            <person name="Polinski J.M."/>
            <person name="Zimin A.V."/>
            <person name="Clark K.F."/>
            <person name="Kohn A.B."/>
            <person name="Sadowski N."/>
            <person name="Timp W."/>
            <person name="Ptitsyn A."/>
            <person name="Khanna P."/>
            <person name="Romanova D.Y."/>
            <person name="Williams P."/>
            <person name="Greenwood S.J."/>
            <person name="Moroz L.L."/>
            <person name="Walt D.R."/>
            <person name="Bodnar A.G."/>
        </authorList>
    </citation>
    <scope>NUCLEOTIDE SEQUENCE</scope>
    <source>
        <strain evidence="1">GMGI-L3</strain>
    </source>
</reference>
<comment type="caution">
    <text evidence="1">The sequence shown here is derived from an EMBL/GenBank/DDBJ whole genome shotgun (WGS) entry which is preliminary data.</text>
</comment>
<protein>
    <submittedName>
        <fullName evidence="1">Uncharacterized protein</fullName>
    </submittedName>
</protein>
<name>A0A8J5NCS5_HOMAM</name>
<proteinExistence type="predicted"/>
<sequence length="252" mass="28124">MDLDIFEVHHTLVRVCGREPLVSPERDGSLLVEVSFPEESARRRKISQVLGGPVSCAPHATLSCCKGVVFSRDPLEREVLQILSKKVGFAEAKRRALSRFVRPGVSYVSMPSSIPIPRPVVPVLRQNAVISSAAPLVRFPQLMMLLLNAERHSPNTTSNWRLPMLLDGQTSTASNSLRTKTVAMTLPGSGEFFVTQICILHGRRLPVVEQIRFLGMVLDHRLTWLPRLMRIKDKVSPPHVSHPYALTCPLRC</sequence>
<organism evidence="1 2">
    <name type="scientific">Homarus americanus</name>
    <name type="common">American lobster</name>
    <dbReference type="NCBI Taxonomy" id="6706"/>
    <lineage>
        <taxon>Eukaryota</taxon>
        <taxon>Metazoa</taxon>
        <taxon>Ecdysozoa</taxon>
        <taxon>Arthropoda</taxon>
        <taxon>Crustacea</taxon>
        <taxon>Multicrustacea</taxon>
        <taxon>Malacostraca</taxon>
        <taxon>Eumalacostraca</taxon>
        <taxon>Eucarida</taxon>
        <taxon>Decapoda</taxon>
        <taxon>Pleocyemata</taxon>
        <taxon>Astacidea</taxon>
        <taxon>Nephropoidea</taxon>
        <taxon>Nephropidae</taxon>
        <taxon>Homarus</taxon>
    </lineage>
</organism>
<dbReference type="AlphaFoldDB" id="A0A8J5NCS5"/>